<dbReference type="GO" id="GO:0006298">
    <property type="term" value="P:mismatch repair"/>
    <property type="evidence" value="ECO:0007669"/>
    <property type="project" value="InterPro"/>
</dbReference>
<evidence type="ECO:0000313" key="4">
    <source>
        <dbReference type="EMBL" id="KAF2833415.1"/>
    </source>
</evidence>
<dbReference type="InterPro" id="IPR036890">
    <property type="entry name" value="HATPase_C_sf"/>
</dbReference>
<dbReference type="OrthoDB" id="429932at2759"/>
<keyword evidence="5" id="KW-1185">Reference proteome</keyword>
<feature type="compositionally biased region" description="Polar residues" evidence="2">
    <location>
        <begin position="436"/>
        <end position="467"/>
    </location>
</feature>
<evidence type="ECO:0000259" key="3">
    <source>
        <dbReference type="SMART" id="SM00853"/>
    </source>
</evidence>
<protein>
    <recommendedName>
        <fullName evidence="3">MutL C-terminal dimerisation domain-containing protein</fullName>
    </recommendedName>
</protein>
<feature type="compositionally biased region" description="Basic and acidic residues" evidence="2">
    <location>
        <begin position="344"/>
        <end position="355"/>
    </location>
</feature>
<feature type="domain" description="MutL C-terminal dimerisation" evidence="3">
    <location>
        <begin position="717"/>
        <end position="930"/>
    </location>
</feature>
<evidence type="ECO:0000256" key="2">
    <source>
        <dbReference type="SAM" id="MobiDB-lite"/>
    </source>
</evidence>
<reference evidence="4" key="1">
    <citation type="journal article" date="2020" name="Stud. Mycol.">
        <title>101 Dothideomycetes genomes: a test case for predicting lifestyles and emergence of pathogens.</title>
        <authorList>
            <person name="Haridas S."/>
            <person name="Albert R."/>
            <person name="Binder M."/>
            <person name="Bloem J."/>
            <person name="Labutti K."/>
            <person name="Salamov A."/>
            <person name="Andreopoulos B."/>
            <person name="Baker S."/>
            <person name="Barry K."/>
            <person name="Bills G."/>
            <person name="Bluhm B."/>
            <person name="Cannon C."/>
            <person name="Castanera R."/>
            <person name="Culley D."/>
            <person name="Daum C."/>
            <person name="Ezra D."/>
            <person name="Gonzalez J."/>
            <person name="Henrissat B."/>
            <person name="Kuo A."/>
            <person name="Liang C."/>
            <person name="Lipzen A."/>
            <person name="Lutzoni F."/>
            <person name="Magnuson J."/>
            <person name="Mondo S."/>
            <person name="Nolan M."/>
            <person name="Ohm R."/>
            <person name="Pangilinan J."/>
            <person name="Park H.-J."/>
            <person name="Ramirez L."/>
            <person name="Alfaro M."/>
            <person name="Sun H."/>
            <person name="Tritt A."/>
            <person name="Yoshinaga Y."/>
            <person name="Zwiers L.-H."/>
            <person name="Turgeon B."/>
            <person name="Goodwin S."/>
            <person name="Spatafora J."/>
            <person name="Crous P."/>
            <person name="Grigoriev I."/>
        </authorList>
    </citation>
    <scope>NUCLEOTIDE SEQUENCE</scope>
    <source>
        <strain evidence="4">CBS 113818</strain>
    </source>
</reference>
<dbReference type="InterPro" id="IPR037198">
    <property type="entry name" value="MutL_C_sf"/>
</dbReference>
<dbReference type="Gene3D" id="3.30.1540.20">
    <property type="entry name" value="MutL, C-terminal domain, dimerisation subdomain"/>
    <property type="match status" value="2"/>
</dbReference>
<proteinExistence type="inferred from homology"/>
<dbReference type="SMART" id="SM00853">
    <property type="entry name" value="MutL_C"/>
    <property type="match status" value="1"/>
</dbReference>
<dbReference type="Proteomes" id="UP000799424">
    <property type="component" value="Unassembled WGS sequence"/>
</dbReference>
<dbReference type="InterPro" id="IPR014790">
    <property type="entry name" value="MutL_C"/>
</dbReference>
<name>A0A6A7ALE9_9PLEO</name>
<dbReference type="PANTHER" id="PTHR10073">
    <property type="entry name" value="DNA MISMATCH REPAIR PROTEIN MLH, PMS, MUTL"/>
    <property type="match status" value="1"/>
</dbReference>
<gene>
    <name evidence="4" type="ORF">CC86DRAFT_338706</name>
</gene>
<feature type="region of interest" description="Disordered" evidence="2">
    <location>
        <begin position="618"/>
        <end position="637"/>
    </location>
</feature>
<dbReference type="Gene3D" id="3.30.565.10">
    <property type="entry name" value="Histidine kinase-like ATPase, C-terminal domain"/>
    <property type="match status" value="1"/>
</dbReference>
<feature type="region of interest" description="Disordered" evidence="2">
    <location>
        <begin position="664"/>
        <end position="688"/>
    </location>
</feature>
<dbReference type="EMBL" id="MU006216">
    <property type="protein sequence ID" value="KAF2833415.1"/>
    <property type="molecule type" value="Genomic_DNA"/>
</dbReference>
<dbReference type="PANTHER" id="PTHR10073:SF47">
    <property type="entry name" value="DNA MISMATCH REPAIR PROTEIN MLH3"/>
    <property type="match status" value="1"/>
</dbReference>
<dbReference type="AlphaFoldDB" id="A0A6A7ALE9"/>
<feature type="region of interest" description="Disordered" evidence="2">
    <location>
        <begin position="343"/>
        <end position="364"/>
    </location>
</feature>
<evidence type="ECO:0000313" key="5">
    <source>
        <dbReference type="Proteomes" id="UP000799424"/>
    </source>
</evidence>
<feature type="compositionally biased region" description="Polar residues" evidence="2">
    <location>
        <begin position="668"/>
        <end position="681"/>
    </location>
</feature>
<sequence length="994" mass="110223">MSQVRHDGKSTTISTPTGRRILPLPEGVAAQIKSSTAVVSLTGVVLELLKNSLDAGAAKVEATVDFARGACTVEDDGQGVAPFEFREDGGLAKLYCTSKQDARDALLGCNGTFLASLSAVSLLSITSRHHEHRTHNSVTFHHAQTIERQLPASSHHEIHSKHGTRVTVRNLFGNLPVRVKQRSRVLEQKAEGDRLWEALKTNVAGLLLSWAGSVTVRVRDGDNRIIFNFSTVESKQTSKYNTSDVCKPRSAHLTSMLNILTQANYITIDDWPSWVPASASTPALSIKGAISLEPAPTRRIQFISLGVRPLSAEFKHNELYDHVNHLFALSSFGAIEETVDADDLEKSRHQSDKRFKSSGYTNRQLKTQKGVDRYPMFHLRISLHGNLKSSVSEDRFIDEETNVQVVVEVLSAMMVQWLSVHHFRPIKPRQKRKLSPASTTSPNKSTETSPSSNSDAQTSTPSTASVTTRKKKHISATVSGASTEQLRHRAFAEWSRIRSGKADFFTAGTGCPKVDKKIHSAPLRNSDMEHEFRVHSGPTSTTGFMLQPVAQGALNVQMPPHVGHEQVSEPGMENSSVEEDDTVIWTDPLTKKVHLLNARTGCLMPNVRDRPGTAAVLSLPGKSSKAASKSLRLPPKTATAENTPWLDDILKIWNNPVFESSEKRIEQVSMQKDSPDQQVSRHAQHQRSRVDLDKAFSGSLSIGSTRLSKDAFLSAEVIAQVDKKFILIKVMHPIDPSLTKAASAALLVLVDQHAADERIRVEALFQELCTHISPHKTNPRYQSRLGHSALVASSLLSKSIQFTVSQQERMHFVAHAERFARWGILFDILTPTTTSERLNASTKKQHLVSVTALPPSISERCKSDAALLISFLRSTVWKYASDPHRTLQASFSPDETSPEWVRRLATCPQGLIDMINSRACRSAIMFNDELRHDQCKELVQELGRCVFPFMCAHGRPSMVPLVDTSKMSNDEQAFQSDEYVPNPGFARAWKQWKR</sequence>
<dbReference type="InterPro" id="IPR038973">
    <property type="entry name" value="MutL/Mlh/Pms-like"/>
</dbReference>
<feature type="region of interest" description="Disordered" evidence="2">
    <location>
        <begin position="428"/>
        <end position="482"/>
    </location>
</feature>
<dbReference type="SUPFAM" id="SSF118116">
    <property type="entry name" value="DNA mismatch repair protein MutL"/>
    <property type="match status" value="1"/>
</dbReference>
<comment type="similarity">
    <text evidence="1">Belongs to the DNA mismatch repair MutL/HexB family.</text>
</comment>
<dbReference type="SUPFAM" id="SSF55874">
    <property type="entry name" value="ATPase domain of HSP90 chaperone/DNA topoisomerase II/histidine kinase"/>
    <property type="match status" value="1"/>
</dbReference>
<dbReference type="GO" id="GO:0016887">
    <property type="term" value="F:ATP hydrolysis activity"/>
    <property type="evidence" value="ECO:0007669"/>
    <property type="project" value="InterPro"/>
</dbReference>
<dbReference type="InterPro" id="IPR042120">
    <property type="entry name" value="MutL_C_dimsub"/>
</dbReference>
<dbReference type="Pfam" id="PF13589">
    <property type="entry name" value="HATPase_c_3"/>
    <property type="match status" value="1"/>
</dbReference>
<accession>A0A6A7ALE9</accession>
<dbReference type="GO" id="GO:0032300">
    <property type="term" value="C:mismatch repair complex"/>
    <property type="evidence" value="ECO:0007669"/>
    <property type="project" value="InterPro"/>
</dbReference>
<dbReference type="GO" id="GO:0005524">
    <property type="term" value="F:ATP binding"/>
    <property type="evidence" value="ECO:0007669"/>
    <property type="project" value="InterPro"/>
</dbReference>
<organism evidence="4 5">
    <name type="scientific">Ophiobolus disseminans</name>
    <dbReference type="NCBI Taxonomy" id="1469910"/>
    <lineage>
        <taxon>Eukaryota</taxon>
        <taxon>Fungi</taxon>
        <taxon>Dikarya</taxon>
        <taxon>Ascomycota</taxon>
        <taxon>Pezizomycotina</taxon>
        <taxon>Dothideomycetes</taxon>
        <taxon>Pleosporomycetidae</taxon>
        <taxon>Pleosporales</taxon>
        <taxon>Pleosporineae</taxon>
        <taxon>Phaeosphaeriaceae</taxon>
        <taxon>Ophiobolus</taxon>
    </lineage>
</organism>
<dbReference type="GO" id="GO:0140664">
    <property type="term" value="F:ATP-dependent DNA damage sensor activity"/>
    <property type="evidence" value="ECO:0007669"/>
    <property type="project" value="InterPro"/>
</dbReference>
<evidence type="ECO:0000256" key="1">
    <source>
        <dbReference type="ARBA" id="ARBA00006082"/>
    </source>
</evidence>